<gene>
    <name evidence="1" type="ORF">L917_20111</name>
</gene>
<protein>
    <submittedName>
        <fullName evidence="1">Uncharacterized protein</fullName>
    </submittedName>
</protein>
<dbReference type="EMBL" id="KI683091">
    <property type="protein sequence ID" value="ETL79192.1"/>
    <property type="molecule type" value="Genomic_DNA"/>
</dbReference>
<dbReference type="OrthoDB" id="10270161at2759"/>
<reference evidence="1" key="1">
    <citation type="submission" date="2013-11" db="EMBL/GenBank/DDBJ databases">
        <title>The Genome Sequence of Phytophthora parasitica CHvinca01.</title>
        <authorList>
            <consortium name="The Broad Institute Genomics Platform"/>
            <person name="Russ C."/>
            <person name="Tyler B."/>
            <person name="Panabieres F."/>
            <person name="Shan W."/>
            <person name="Tripathy S."/>
            <person name="Grunwald N."/>
            <person name="Machado M."/>
            <person name="Johnson C.S."/>
            <person name="Arredondo F."/>
            <person name="Hong C."/>
            <person name="Coffey M."/>
            <person name="Young S.K."/>
            <person name="Zeng Q."/>
            <person name="Gargeya S."/>
            <person name="Fitzgerald M."/>
            <person name="Abouelleil A."/>
            <person name="Alvarado L."/>
            <person name="Chapman S.B."/>
            <person name="Gainer-Dewar J."/>
            <person name="Goldberg J."/>
            <person name="Griggs A."/>
            <person name="Gujja S."/>
            <person name="Hansen M."/>
            <person name="Howarth C."/>
            <person name="Imamovic A."/>
            <person name="Ireland A."/>
            <person name="Larimer J."/>
            <person name="McCowan C."/>
            <person name="Murphy C."/>
            <person name="Pearson M."/>
            <person name="Poon T.W."/>
            <person name="Priest M."/>
            <person name="Roberts A."/>
            <person name="Saif S."/>
            <person name="Shea T."/>
            <person name="Sykes S."/>
            <person name="Wortman J."/>
            <person name="Nusbaum C."/>
            <person name="Birren B."/>
        </authorList>
    </citation>
    <scope>NUCLEOTIDE SEQUENCE [LARGE SCALE GENOMIC DNA]</scope>
    <source>
        <strain evidence="1">CHvinca01</strain>
    </source>
</reference>
<organism evidence="1">
    <name type="scientific">Phytophthora nicotianae</name>
    <name type="common">Potato buckeye rot agent</name>
    <name type="synonym">Phytophthora parasitica</name>
    <dbReference type="NCBI Taxonomy" id="4792"/>
    <lineage>
        <taxon>Eukaryota</taxon>
        <taxon>Sar</taxon>
        <taxon>Stramenopiles</taxon>
        <taxon>Oomycota</taxon>
        <taxon>Peronosporomycetes</taxon>
        <taxon>Peronosporales</taxon>
        <taxon>Peronosporaceae</taxon>
        <taxon>Phytophthora</taxon>
    </lineage>
</organism>
<evidence type="ECO:0000313" key="1">
    <source>
        <dbReference type="EMBL" id="ETL79192.1"/>
    </source>
</evidence>
<dbReference type="AlphaFoldDB" id="W2K255"/>
<accession>W2K255</accession>
<proteinExistence type="predicted"/>
<name>W2K255_PHYNI</name>
<dbReference type="Proteomes" id="UP000054423">
    <property type="component" value="Unassembled WGS sequence"/>
</dbReference>
<sequence length="52" mass="5854">MLDYVKALNILPMEHADARLTGMAGRMRRYEDEEAERVASLEPLQGGTGYQV</sequence>